<dbReference type="Pfam" id="PF12244">
    <property type="entry name" value="DUF3606"/>
    <property type="match status" value="1"/>
</dbReference>
<gene>
    <name evidence="1" type="ORF">Csp_A14620</name>
</gene>
<reference evidence="1" key="1">
    <citation type="journal article" date="2010" name="Nature">
        <title>The dynamic genome of Hydra.</title>
        <authorList>
            <person name="Chapman J.A."/>
            <person name="Kirkness E.F."/>
            <person name="Simakov O."/>
            <person name="Hampson S.E."/>
            <person name="Mitros T."/>
            <person name="Weinmaier T."/>
            <person name="Rattei T."/>
            <person name="Balasubramanian P.G."/>
            <person name="Borman J."/>
            <person name="Busam D."/>
            <person name="Disbennett K."/>
            <person name="Pfannkoch C."/>
            <person name="Sumin N."/>
            <person name="Sutton G."/>
            <person name="Viswanathan L."/>
            <person name="Walenz B."/>
            <person name="Goodstein D.M."/>
            <person name="Hellsten U."/>
            <person name="Kawashima T."/>
            <person name="Prochnik S.E."/>
            <person name="Putnam N.H."/>
            <person name="Shu S."/>
            <person name="Blumberg B."/>
            <person name="Dana C.E."/>
            <person name="Gee L."/>
            <person name="Kibler D.F."/>
            <person name="Law L."/>
            <person name="Lindgens D."/>
            <person name="Martinez D.E."/>
            <person name="Peng J."/>
            <person name="Wigge P.A."/>
            <person name="Bertulat B."/>
            <person name="Guder C."/>
            <person name="Nakamura Y."/>
            <person name="Ozbek S."/>
            <person name="Watanabe H."/>
            <person name="Khalturin K."/>
            <person name="Hemmrich G."/>
            <person name="Franke A."/>
            <person name="Augustin R."/>
            <person name="Fraune S."/>
            <person name="Hayakawa E."/>
            <person name="Hayakawa S."/>
            <person name="Hirose M."/>
            <person name="Hwang J."/>
            <person name="Ikeo K."/>
            <person name="Nishimiya-Fujisawa C."/>
            <person name="Ogura A."/>
            <person name="Takahashi T."/>
            <person name="Steinmetz P.R."/>
            <person name="Zhang X."/>
            <person name="Aufschnaiter R."/>
            <person name="Eder M.K."/>
            <person name="Gorny A.K."/>
            <person name="Salvenmoser W."/>
            <person name="Heimberg A.M."/>
            <person name="Wheeler B.M."/>
            <person name="Peterson K.J."/>
            <person name="Boettger A."/>
            <person name="Tischler P."/>
            <person name="Wolf A."/>
            <person name="Gojobori T."/>
            <person name="Remington K.A."/>
            <person name="Strausberg R.L."/>
            <person name="Venter J."/>
            <person name="Technau U."/>
            <person name="Hobmayer B."/>
            <person name="Bosch T.C."/>
            <person name="Holstein T.W."/>
            <person name="Fujisawa T."/>
            <person name="Bode H.R."/>
            <person name="David C.N."/>
            <person name="Rokhsar D.S."/>
            <person name="Steele R.E."/>
        </authorList>
    </citation>
    <scope>NUCLEOTIDE SEQUENCE</scope>
</reference>
<organism evidence="1">
    <name type="scientific">Curvibacter symbiont subsp. Hydra magnipapillata</name>
    <dbReference type="NCBI Taxonomy" id="667019"/>
    <lineage>
        <taxon>Bacteria</taxon>
        <taxon>Pseudomonadati</taxon>
        <taxon>Pseudomonadota</taxon>
        <taxon>Betaproteobacteria</taxon>
        <taxon>Burkholderiales</taxon>
        <taxon>Comamonadaceae</taxon>
        <taxon>Curvibacter</taxon>
    </lineage>
</organism>
<proteinExistence type="predicted"/>
<evidence type="ECO:0000313" key="1">
    <source>
        <dbReference type="EMBL" id="CBA29931.1"/>
    </source>
</evidence>
<dbReference type="AlphaFoldDB" id="C9YBG1"/>
<sequence length="58" mass="6681">MADDLSKRGPQDRSRVNVNEPWEVKHWCTEFKCTETQLRAAVKAVGVMVADVRRHLSK</sequence>
<dbReference type="EMBL" id="FN543104">
    <property type="protein sequence ID" value="CBA29931.1"/>
    <property type="molecule type" value="Genomic_DNA"/>
</dbReference>
<dbReference type="InterPro" id="IPR022037">
    <property type="entry name" value="DUF3606"/>
</dbReference>
<protein>
    <recommendedName>
        <fullName evidence="2">DUF3606 domain-containing protein</fullName>
    </recommendedName>
</protein>
<name>C9YBG1_CURXX</name>
<evidence type="ECO:0008006" key="2">
    <source>
        <dbReference type="Google" id="ProtNLM"/>
    </source>
</evidence>
<accession>C9YBG1</accession>